<sequence>MSASRTDPSAAEHPPTAVVAPVIDFEPPPLGMAACSPPTPTALRRRSPASGRAPRQEHLQRAAPAPVSVARSATVFADAALRRVLEVIDRRRPAAQLRPLLVPALTEHVLALTRCPQSAAATLRRVRLRMVDADDSPAAEVFGTYSRGPRVRAIAARIAYDGHRWRVTALQIG</sequence>
<proteinExistence type="predicted"/>
<feature type="region of interest" description="Disordered" evidence="1">
    <location>
        <begin position="1"/>
        <end position="65"/>
    </location>
</feature>
<dbReference type="AlphaFoldDB" id="A0A1H6LPR3"/>
<dbReference type="OrthoDB" id="4775331at2"/>
<reference evidence="3" key="1">
    <citation type="submission" date="2016-10" db="EMBL/GenBank/DDBJ databases">
        <authorList>
            <person name="Varghese N."/>
            <person name="Submissions S."/>
        </authorList>
    </citation>
    <scope>NUCLEOTIDE SEQUENCE [LARGE SCALE GENOMIC DNA]</scope>
    <source>
        <strain evidence="3">DSM 45405</strain>
    </source>
</reference>
<name>A0A1H6LPR3_MYCRU</name>
<evidence type="ECO:0000313" key="3">
    <source>
        <dbReference type="Proteomes" id="UP000182915"/>
    </source>
</evidence>
<dbReference type="InterPro" id="IPR045596">
    <property type="entry name" value="DUF6459"/>
</dbReference>
<dbReference type="Proteomes" id="UP000182915">
    <property type="component" value="Chromosome I"/>
</dbReference>
<dbReference type="RefSeq" id="WP_083409892.1">
    <property type="nucleotide sequence ID" value="NZ_LT629971.1"/>
</dbReference>
<dbReference type="Pfam" id="PF20060">
    <property type="entry name" value="DUF6459"/>
    <property type="match status" value="1"/>
</dbReference>
<keyword evidence="3" id="KW-1185">Reference proteome</keyword>
<evidence type="ECO:0000256" key="1">
    <source>
        <dbReference type="SAM" id="MobiDB-lite"/>
    </source>
</evidence>
<organism evidence="2 3">
    <name type="scientific">Mycolicibacterium rutilum</name>
    <name type="common">Mycobacterium rutilum</name>
    <dbReference type="NCBI Taxonomy" id="370526"/>
    <lineage>
        <taxon>Bacteria</taxon>
        <taxon>Bacillati</taxon>
        <taxon>Actinomycetota</taxon>
        <taxon>Actinomycetes</taxon>
        <taxon>Mycobacteriales</taxon>
        <taxon>Mycobacteriaceae</taxon>
        <taxon>Mycolicibacterium</taxon>
    </lineage>
</organism>
<evidence type="ECO:0008006" key="4">
    <source>
        <dbReference type="Google" id="ProtNLM"/>
    </source>
</evidence>
<gene>
    <name evidence="2" type="ORF">SAMN04489835_5509</name>
</gene>
<dbReference type="STRING" id="370526.SAMN04489835_5509"/>
<accession>A0A1H6LPR3</accession>
<dbReference type="EMBL" id="LT629971">
    <property type="protein sequence ID" value="SEH90649.1"/>
    <property type="molecule type" value="Genomic_DNA"/>
</dbReference>
<protein>
    <recommendedName>
        <fullName evidence="4">Alanine, arginine and proline rich protein</fullName>
    </recommendedName>
</protein>
<evidence type="ECO:0000313" key="2">
    <source>
        <dbReference type="EMBL" id="SEH90649.1"/>
    </source>
</evidence>